<dbReference type="InterPro" id="IPR029052">
    <property type="entry name" value="Metallo-depent_PP-like"/>
</dbReference>
<dbReference type="RefSeq" id="WP_254674837.1">
    <property type="nucleotide sequence ID" value="NZ_JAMWDU010000004.1"/>
</dbReference>
<dbReference type="SUPFAM" id="SSF56300">
    <property type="entry name" value="Metallo-dependent phosphatases"/>
    <property type="match status" value="1"/>
</dbReference>
<comment type="caution">
    <text evidence="6">The sequence shown here is derived from an EMBL/GenBank/DDBJ whole genome shotgun (WGS) entry which is preliminary data.</text>
</comment>
<dbReference type="GO" id="GO:0016787">
    <property type="term" value="F:hydrolase activity"/>
    <property type="evidence" value="ECO:0007669"/>
    <property type="project" value="UniProtKB-KW"/>
</dbReference>
<gene>
    <name evidence="6" type="ORF">NF348_11550</name>
</gene>
<dbReference type="PANTHER" id="PTHR42988">
    <property type="entry name" value="PHOSPHOHYDROLASE"/>
    <property type="match status" value="1"/>
</dbReference>
<feature type="domain" description="Calcineurin-like phosphoesterase" evidence="5">
    <location>
        <begin position="6"/>
        <end position="203"/>
    </location>
</feature>
<dbReference type="PANTHER" id="PTHR42988:SF2">
    <property type="entry name" value="CYCLIC NUCLEOTIDE PHOSPHODIESTERASE CBUA0032-RELATED"/>
    <property type="match status" value="1"/>
</dbReference>
<evidence type="ECO:0000313" key="7">
    <source>
        <dbReference type="Proteomes" id="UP001060275"/>
    </source>
</evidence>
<reference evidence="6" key="1">
    <citation type="submission" date="2022-06" db="EMBL/GenBank/DDBJ databases">
        <title>Devosia sp. XJ19-45 genome assembly.</title>
        <authorList>
            <person name="Li B."/>
            <person name="Cai M."/>
            <person name="Nie G."/>
            <person name="Li W."/>
        </authorList>
    </citation>
    <scope>NUCLEOTIDE SEQUENCE</scope>
    <source>
        <strain evidence="6">XJ19-45</strain>
    </source>
</reference>
<organism evidence="6 7">
    <name type="scientific">Devosia ureilytica</name>
    <dbReference type="NCBI Taxonomy" id="2952754"/>
    <lineage>
        <taxon>Bacteria</taxon>
        <taxon>Pseudomonadati</taxon>
        <taxon>Pseudomonadota</taxon>
        <taxon>Alphaproteobacteria</taxon>
        <taxon>Hyphomicrobiales</taxon>
        <taxon>Devosiaceae</taxon>
        <taxon>Devosia</taxon>
    </lineage>
</organism>
<dbReference type="GO" id="GO:0046872">
    <property type="term" value="F:metal ion binding"/>
    <property type="evidence" value="ECO:0007669"/>
    <property type="project" value="UniProtKB-KW"/>
</dbReference>
<dbReference type="EMBL" id="JAMWDU010000004">
    <property type="protein sequence ID" value="MCP8887746.1"/>
    <property type="molecule type" value="Genomic_DNA"/>
</dbReference>
<evidence type="ECO:0000256" key="2">
    <source>
        <dbReference type="ARBA" id="ARBA00022801"/>
    </source>
</evidence>
<dbReference type="Proteomes" id="UP001060275">
    <property type="component" value="Unassembled WGS sequence"/>
</dbReference>
<keyword evidence="2" id="KW-0378">Hydrolase</keyword>
<protein>
    <submittedName>
        <fullName evidence="6">Metallophosphoesterase</fullName>
    </submittedName>
</protein>
<evidence type="ECO:0000259" key="5">
    <source>
        <dbReference type="Pfam" id="PF00149"/>
    </source>
</evidence>
<keyword evidence="3" id="KW-0408">Iron</keyword>
<dbReference type="InterPro" id="IPR004843">
    <property type="entry name" value="Calcineurin-like_PHP"/>
</dbReference>
<name>A0A9Q4AQ96_9HYPH</name>
<comment type="similarity">
    <text evidence="4">Belongs to the cyclic nucleotide phosphodiesterase class-III family.</text>
</comment>
<evidence type="ECO:0000256" key="4">
    <source>
        <dbReference type="ARBA" id="ARBA00025742"/>
    </source>
</evidence>
<keyword evidence="1" id="KW-0479">Metal-binding</keyword>
<dbReference type="InterPro" id="IPR050884">
    <property type="entry name" value="CNP_phosphodiesterase-III"/>
</dbReference>
<evidence type="ECO:0000256" key="1">
    <source>
        <dbReference type="ARBA" id="ARBA00022723"/>
    </source>
</evidence>
<sequence length="289" mass="31594">MSDLVTFVHLTDLHVGDPNVADDHLYSDTNATLAAILADVKKLVPQPKFIVASGDLTNRGDEASYEALKAIFAEAELSMPVLFALGNHDKREGFYPAVLGKTDHEMAPYDHAQVIDGVHVIVIDTSAPNKVGGSFEPGQLEWLEAELASHDDLPKLIVMHHAPALDDNPMMEWESLSIADTEALRLAVQGKNVIGMVSGHIHYDRVSNWYGIPVVVGIGHHGPTDVLWLHEGLRMLEGASFAIGTLRPSGLTITFAPLRKDPKEVMSFRFADFAGMLKKYEENQVVAAE</sequence>
<evidence type="ECO:0000256" key="3">
    <source>
        <dbReference type="ARBA" id="ARBA00023004"/>
    </source>
</evidence>
<accession>A0A9Q4AQ96</accession>
<evidence type="ECO:0000313" key="6">
    <source>
        <dbReference type="EMBL" id="MCP8887746.1"/>
    </source>
</evidence>
<keyword evidence="7" id="KW-1185">Reference proteome</keyword>
<dbReference type="Gene3D" id="3.60.21.10">
    <property type="match status" value="1"/>
</dbReference>
<proteinExistence type="inferred from homology"/>
<dbReference type="AlphaFoldDB" id="A0A9Q4AQ96"/>
<dbReference type="Pfam" id="PF00149">
    <property type="entry name" value="Metallophos"/>
    <property type="match status" value="1"/>
</dbReference>